<reference evidence="2" key="1">
    <citation type="submission" date="2021-02" db="EMBL/GenBank/DDBJ databases">
        <authorList>
            <person name="Nieuwenhuis M."/>
            <person name="Van De Peppel L.J.J."/>
        </authorList>
    </citation>
    <scope>NUCLEOTIDE SEQUENCE</scope>
    <source>
        <strain evidence="2">D49</strain>
    </source>
</reference>
<sequence>MHRMVAGPVAHIKKGRGGDTGHWKAIEDLLTQAYDENGTDRGASQAWIRWENTHIDDDNLRYLPTADTVADDEGRDFQSEDDGEGEDPNDNGDVDTRNLGDMAALS</sequence>
<accession>A0A9P7FRH4</accession>
<reference evidence="2" key="2">
    <citation type="submission" date="2021-10" db="EMBL/GenBank/DDBJ databases">
        <title>Phylogenomics reveals ancestral predisposition of the termite-cultivated fungus Termitomyces towards a domesticated lifestyle.</title>
        <authorList>
            <person name="Auxier B."/>
            <person name="Grum-Grzhimaylo A."/>
            <person name="Cardenas M.E."/>
            <person name="Lodge J.D."/>
            <person name="Laessoe T."/>
            <person name="Pedersen O."/>
            <person name="Smith M.E."/>
            <person name="Kuyper T.W."/>
            <person name="Franco-Molano E.A."/>
            <person name="Baroni T.J."/>
            <person name="Aanen D.K."/>
        </authorList>
    </citation>
    <scope>NUCLEOTIDE SEQUENCE</scope>
    <source>
        <strain evidence="2">D49</strain>
    </source>
</reference>
<feature type="region of interest" description="Disordered" evidence="1">
    <location>
        <begin position="65"/>
        <end position="106"/>
    </location>
</feature>
<dbReference type="Proteomes" id="UP000717328">
    <property type="component" value="Unassembled WGS sequence"/>
</dbReference>
<comment type="caution">
    <text evidence="2">The sequence shown here is derived from an EMBL/GenBank/DDBJ whole genome shotgun (WGS) entry which is preliminary data.</text>
</comment>
<organism evidence="2 3">
    <name type="scientific">Sphagnurus paluster</name>
    <dbReference type="NCBI Taxonomy" id="117069"/>
    <lineage>
        <taxon>Eukaryota</taxon>
        <taxon>Fungi</taxon>
        <taxon>Dikarya</taxon>
        <taxon>Basidiomycota</taxon>
        <taxon>Agaricomycotina</taxon>
        <taxon>Agaricomycetes</taxon>
        <taxon>Agaricomycetidae</taxon>
        <taxon>Agaricales</taxon>
        <taxon>Tricholomatineae</taxon>
        <taxon>Lyophyllaceae</taxon>
        <taxon>Sphagnurus</taxon>
    </lineage>
</organism>
<evidence type="ECO:0000256" key="1">
    <source>
        <dbReference type="SAM" id="MobiDB-lite"/>
    </source>
</evidence>
<name>A0A9P7FRH4_9AGAR</name>
<keyword evidence="3" id="KW-1185">Reference proteome</keyword>
<gene>
    <name evidence="2" type="ORF">H0H81_004837</name>
</gene>
<evidence type="ECO:0000313" key="3">
    <source>
        <dbReference type="Proteomes" id="UP000717328"/>
    </source>
</evidence>
<feature type="compositionally biased region" description="Acidic residues" evidence="1">
    <location>
        <begin position="69"/>
        <end position="93"/>
    </location>
</feature>
<dbReference type="EMBL" id="JABCKI010006943">
    <property type="protein sequence ID" value="KAG5633847.1"/>
    <property type="molecule type" value="Genomic_DNA"/>
</dbReference>
<protein>
    <submittedName>
        <fullName evidence="2">Uncharacterized protein</fullName>
    </submittedName>
</protein>
<proteinExistence type="predicted"/>
<dbReference type="AlphaFoldDB" id="A0A9P7FRH4"/>
<evidence type="ECO:0000313" key="2">
    <source>
        <dbReference type="EMBL" id="KAG5633847.1"/>
    </source>
</evidence>